<dbReference type="STRING" id="1120918.SAMN05216249_10178"/>
<dbReference type="InterPro" id="IPR029044">
    <property type="entry name" value="Nucleotide-diphossugar_trans"/>
</dbReference>
<sequence length="221" mass="25397">MDTLKKFVIIPACMANENLVNLVNKISKGKSINIIVVDDGNRPETKVYFDKIKNKASVIYHMEKRGKKAAVKTALNYIKNIYPLNCLIIILDLNIDYSLDDIIKVFECLEENTDAVVLGLRNKHDNISFKNGLAKSVVKSLIRFLKRKKVFAVQSDIKGFSNKNLQFMLDTIGEKQDYDWEIFLKSSRDNKKIIEVEIESQNQNKTRYNLKALINSIKACF</sequence>
<proteinExistence type="predicted"/>
<dbReference type="AlphaFoldDB" id="A0A1I0V0E6"/>
<protein>
    <submittedName>
        <fullName evidence="2">Glycosyl transferase family 2</fullName>
    </submittedName>
</protein>
<dbReference type="PANTHER" id="PTHR48090:SF7">
    <property type="entry name" value="RFBJ PROTEIN"/>
    <property type="match status" value="1"/>
</dbReference>
<dbReference type="RefSeq" id="WP_092869801.1">
    <property type="nucleotide sequence ID" value="NZ_FOJY01000001.1"/>
</dbReference>
<accession>A0A1I0V0E6</accession>
<reference evidence="2 3" key="1">
    <citation type="submission" date="2016-10" db="EMBL/GenBank/DDBJ databases">
        <authorList>
            <person name="de Groot N.N."/>
        </authorList>
    </citation>
    <scope>NUCLEOTIDE SEQUENCE [LARGE SCALE GENOMIC DNA]</scope>
    <source>
        <strain evidence="2 3">DSM 5522</strain>
    </source>
</reference>
<dbReference type="GO" id="GO:0016740">
    <property type="term" value="F:transferase activity"/>
    <property type="evidence" value="ECO:0007669"/>
    <property type="project" value="UniProtKB-KW"/>
</dbReference>
<dbReference type="SUPFAM" id="SSF53448">
    <property type="entry name" value="Nucleotide-diphospho-sugar transferases"/>
    <property type="match status" value="1"/>
</dbReference>
<dbReference type="OrthoDB" id="9810303at2"/>
<keyword evidence="2" id="KW-0808">Transferase</keyword>
<evidence type="ECO:0000259" key="1">
    <source>
        <dbReference type="Pfam" id="PF00535"/>
    </source>
</evidence>
<dbReference type="Pfam" id="PF00535">
    <property type="entry name" value="Glycos_transf_2"/>
    <property type="match status" value="1"/>
</dbReference>
<dbReference type="Gene3D" id="3.90.550.10">
    <property type="entry name" value="Spore Coat Polysaccharide Biosynthesis Protein SpsA, Chain A"/>
    <property type="match status" value="1"/>
</dbReference>
<organism evidence="2 3">
    <name type="scientific">Acetitomaculum ruminis DSM 5522</name>
    <dbReference type="NCBI Taxonomy" id="1120918"/>
    <lineage>
        <taxon>Bacteria</taxon>
        <taxon>Bacillati</taxon>
        <taxon>Bacillota</taxon>
        <taxon>Clostridia</taxon>
        <taxon>Lachnospirales</taxon>
        <taxon>Lachnospiraceae</taxon>
        <taxon>Acetitomaculum</taxon>
    </lineage>
</organism>
<dbReference type="InterPro" id="IPR050256">
    <property type="entry name" value="Glycosyltransferase_2"/>
</dbReference>
<evidence type="ECO:0000313" key="2">
    <source>
        <dbReference type="EMBL" id="SFA69613.1"/>
    </source>
</evidence>
<dbReference type="Proteomes" id="UP000198838">
    <property type="component" value="Unassembled WGS sequence"/>
</dbReference>
<feature type="domain" description="Glycosyltransferase 2-like" evidence="1">
    <location>
        <begin position="8"/>
        <end position="147"/>
    </location>
</feature>
<dbReference type="EMBL" id="FOJY01000001">
    <property type="protein sequence ID" value="SFA69613.1"/>
    <property type="molecule type" value="Genomic_DNA"/>
</dbReference>
<name>A0A1I0V0E6_9FIRM</name>
<evidence type="ECO:0000313" key="3">
    <source>
        <dbReference type="Proteomes" id="UP000198838"/>
    </source>
</evidence>
<gene>
    <name evidence="2" type="ORF">SAMN05216249_10178</name>
</gene>
<dbReference type="InterPro" id="IPR001173">
    <property type="entry name" value="Glyco_trans_2-like"/>
</dbReference>
<dbReference type="PANTHER" id="PTHR48090">
    <property type="entry name" value="UNDECAPRENYL-PHOSPHATE 4-DEOXY-4-FORMAMIDO-L-ARABINOSE TRANSFERASE-RELATED"/>
    <property type="match status" value="1"/>
</dbReference>
<keyword evidence="3" id="KW-1185">Reference proteome</keyword>